<keyword evidence="2" id="KW-1185">Reference proteome</keyword>
<evidence type="ECO:0000313" key="1">
    <source>
        <dbReference type="EMBL" id="QCD42758.1"/>
    </source>
</evidence>
<dbReference type="RefSeq" id="WP_136415959.1">
    <property type="nucleotide sequence ID" value="NZ_CP039396.1"/>
</dbReference>
<protein>
    <submittedName>
        <fullName evidence="1">Uncharacterized protein</fullName>
    </submittedName>
</protein>
<organism evidence="1 2">
    <name type="scientific">Duncaniella dubosii</name>
    <dbReference type="NCBI Taxonomy" id="2518971"/>
    <lineage>
        <taxon>Bacteria</taxon>
        <taxon>Pseudomonadati</taxon>
        <taxon>Bacteroidota</taxon>
        <taxon>Bacteroidia</taxon>
        <taxon>Bacteroidales</taxon>
        <taxon>Muribaculaceae</taxon>
        <taxon>Duncaniella</taxon>
    </lineage>
</organism>
<accession>A0A4V1D3E8</accession>
<sequence length="172" mass="19895">MKKNNVCYECAFWEELIAYPPEYMEVINQQCLRLHPVANKKDKTLILGGKGKMRYFMRTDGSLIQSNDIWTIGTIPERFISQLPTTAVEITLKAYRQLKKSSKKCYARGCMDRYDCFRYDRALENDEKGSFNAIPPKWNVGDEHCGFFINIQDIKSDESSVISKPNSNEAEN</sequence>
<dbReference type="EMBL" id="CP039396">
    <property type="protein sequence ID" value="QCD42758.1"/>
    <property type="molecule type" value="Genomic_DNA"/>
</dbReference>
<reference evidence="2" key="1">
    <citation type="submission" date="2019-02" db="EMBL/GenBank/DDBJ databases">
        <title>Isolation and identification of novel species under the genus Muribaculum.</title>
        <authorList>
            <person name="Miyake S."/>
            <person name="Ding Y."/>
            <person name="Low A."/>
            <person name="Soh M."/>
            <person name="Seedorf H."/>
        </authorList>
    </citation>
    <scope>NUCLEOTIDE SEQUENCE [LARGE SCALE GENOMIC DNA]</scope>
    <source>
        <strain evidence="2">H5</strain>
    </source>
</reference>
<name>A0A4V1D3E8_9BACT</name>
<gene>
    <name evidence="1" type="ORF">E7747_10985</name>
</gene>
<dbReference type="KEGG" id="ddb:E7747_10985"/>
<proteinExistence type="predicted"/>
<dbReference type="Proteomes" id="UP000297149">
    <property type="component" value="Chromosome"/>
</dbReference>
<evidence type="ECO:0000313" key="2">
    <source>
        <dbReference type="Proteomes" id="UP000297149"/>
    </source>
</evidence>
<dbReference type="AlphaFoldDB" id="A0A4V1D3E8"/>